<keyword evidence="4 6" id="KW-1133">Transmembrane helix</keyword>
<keyword evidence="5 6" id="KW-0472">Membrane</keyword>
<proteinExistence type="inferred from homology"/>
<sequence length="186" mass="21757">MNRITLSISILFVLILMIYVPSWMEADPEQSNSENEDSWQPNYQARNMRSTLYNENGEINHQVFALKMEHYQILGFTLFSQPRYTIYVSDEQNPWHVEASEGTLYEDNRIQLETDVEIRSLDDSGFVQTIRTQFLEINLVDKTMMSDEPVEINGKDFVVTSNGFIANLTTQEYELKNHVQTQYAPR</sequence>
<evidence type="ECO:0000256" key="1">
    <source>
        <dbReference type="ARBA" id="ARBA00022475"/>
    </source>
</evidence>
<keyword evidence="9" id="KW-1185">Reference proteome</keyword>
<comment type="subunit">
    <text evidence="6">Component of the lipopolysaccharide transport and assembly complex. Interacts with LptA and the LptBFG transporter complex.</text>
</comment>
<dbReference type="NCBIfam" id="TIGR04409">
    <property type="entry name" value="LptC_YrbK"/>
    <property type="match status" value="1"/>
</dbReference>
<dbReference type="PIRSF" id="PIRSF028513">
    <property type="entry name" value="LptC"/>
    <property type="match status" value="1"/>
</dbReference>
<evidence type="ECO:0000256" key="3">
    <source>
        <dbReference type="ARBA" id="ARBA00022692"/>
    </source>
</evidence>
<evidence type="ECO:0000256" key="6">
    <source>
        <dbReference type="HAMAP-Rule" id="MF_01915"/>
    </source>
</evidence>
<dbReference type="InterPro" id="IPR052363">
    <property type="entry name" value="LPS_export_LptC"/>
</dbReference>
<accession>K6YEL8</accession>
<name>K6YEL8_9ALTE</name>
<organism evidence="8 9">
    <name type="scientific">Aliiglaciecola lipolytica E3</name>
    <dbReference type="NCBI Taxonomy" id="1127673"/>
    <lineage>
        <taxon>Bacteria</taxon>
        <taxon>Pseudomonadati</taxon>
        <taxon>Pseudomonadota</taxon>
        <taxon>Gammaproteobacteria</taxon>
        <taxon>Alteromonadales</taxon>
        <taxon>Alteromonadaceae</taxon>
        <taxon>Aliiglaciecola</taxon>
    </lineage>
</organism>
<dbReference type="GO" id="GO:0015221">
    <property type="term" value="F:lipopolysaccharide transmembrane transporter activity"/>
    <property type="evidence" value="ECO:0007669"/>
    <property type="project" value="InterPro"/>
</dbReference>
<comment type="similarity">
    <text evidence="6 7">Belongs to the LptC family.</text>
</comment>
<dbReference type="PANTHER" id="PTHR37481:SF1">
    <property type="entry name" value="LIPOPOLYSACCHARIDE EXPORT SYSTEM PROTEIN LPTC"/>
    <property type="match status" value="1"/>
</dbReference>
<dbReference type="RefSeq" id="WP_008844888.1">
    <property type="nucleotide sequence ID" value="NZ_BAEN01000046.1"/>
</dbReference>
<dbReference type="InterPro" id="IPR026265">
    <property type="entry name" value="LptC"/>
</dbReference>
<comment type="caution">
    <text evidence="8">The sequence shown here is derived from an EMBL/GenBank/DDBJ whole genome shotgun (WGS) entry which is preliminary data.</text>
</comment>
<keyword evidence="1 6" id="KW-1003">Cell membrane</keyword>
<comment type="function">
    <text evidence="6">Involved in the assembly of lipopolysaccharide (LPS). Required for the translocation of LPS from the inner membrane to the outer membrane. Facilitates the transfer of LPS from the inner membrane to the periplasmic protein LptA. Could be a docking site for LptA.</text>
</comment>
<reference evidence="8 9" key="1">
    <citation type="journal article" date="2017" name="Antonie Van Leeuwenhoek">
        <title>Rhizobium rhizosphaerae sp. nov., a novel species isolated from rice rhizosphere.</title>
        <authorList>
            <person name="Zhao J.J."/>
            <person name="Zhang J."/>
            <person name="Zhang R.J."/>
            <person name="Zhang C.W."/>
            <person name="Yin H.Q."/>
            <person name="Zhang X.X."/>
        </authorList>
    </citation>
    <scope>NUCLEOTIDE SEQUENCE [LARGE SCALE GENOMIC DNA]</scope>
    <source>
        <strain evidence="8 9">E3</strain>
    </source>
</reference>
<dbReference type="InterPro" id="IPR010664">
    <property type="entry name" value="LipoPS_assembly_LptC-rel"/>
</dbReference>
<dbReference type="OrthoDB" id="6193381at2"/>
<comment type="subcellular location">
    <subcellularLocation>
        <location evidence="6">Cell inner membrane</location>
        <topology evidence="6">Single-pass membrane protein</topology>
    </subcellularLocation>
</comment>
<keyword evidence="3 6" id="KW-0812">Transmembrane</keyword>
<dbReference type="eggNOG" id="COG3117">
    <property type="taxonomic scope" value="Bacteria"/>
</dbReference>
<dbReference type="GO" id="GO:0043165">
    <property type="term" value="P:Gram-negative-bacterium-type cell outer membrane assembly"/>
    <property type="evidence" value="ECO:0007669"/>
    <property type="project" value="UniProtKB-UniRule"/>
</dbReference>
<dbReference type="STRING" id="1127673.GLIP_2457"/>
<gene>
    <name evidence="6 8" type="primary">lptC</name>
    <name evidence="8" type="ORF">GLIP_2457</name>
</gene>
<keyword evidence="2 6" id="KW-0997">Cell inner membrane</keyword>
<dbReference type="AlphaFoldDB" id="K6YEL8"/>
<dbReference type="PANTHER" id="PTHR37481">
    <property type="entry name" value="LIPOPOLYSACCHARIDE EXPORT SYSTEM PROTEIN LPTC"/>
    <property type="match status" value="1"/>
</dbReference>
<evidence type="ECO:0000256" key="2">
    <source>
        <dbReference type="ARBA" id="ARBA00022519"/>
    </source>
</evidence>
<dbReference type="HAMAP" id="MF_01915">
    <property type="entry name" value="LPS_assembly_LptC"/>
    <property type="match status" value="1"/>
</dbReference>
<evidence type="ECO:0000313" key="9">
    <source>
        <dbReference type="Proteomes" id="UP000006334"/>
    </source>
</evidence>
<dbReference type="Pfam" id="PF06835">
    <property type="entry name" value="LptC"/>
    <property type="match status" value="1"/>
</dbReference>
<dbReference type="Proteomes" id="UP000006334">
    <property type="component" value="Unassembled WGS sequence"/>
</dbReference>
<dbReference type="Gene3D" id="2.60.450.10">
    <property type="entry name" value="Lipopolysaccharide (LPS) transport protein A like domain"/>
    <property type="match status" value="1"/>
</dbReference>
<evidence type="ECO:0000256" key="5">
    <source>
        <dbReference type="ARBA" id="ARBA00023136"/>
    </source>
</evidence>
<protein>
    <recommendedName>
        <fullName evidence="6 7">Lipopolysaccharide export system protein LptC</fullName>
    </recommendedName>
</protein>
<evidence type="ECO:0000256" key="7">
    <source>
        <dbReference type="PIRNR" id="PIRNR028513"/>
    </source>
</evidence>
<dbReference type="GO" id="GO:0005886">
    <property type="term" value="C:plasma membrane"/>
    <property type="evidence" value="ECO:0007669"/>
    <property type="project" value="UniProtKB-SubCell"/>
</dbReference>
<comment type="function">
    <text evidence="7">Required for the translocation of lipopolysaccharide (LPS) from the inner membrane to the outer membrane.</text>
</comment>
<dbReference type="GO" id="GO:0030288">
    <property type="term" value="C:outer membrane-bounded periplasmic space"/>
    <property type="evidence" value="ECO:0007669"/>
    <property type="project" value="TreeGrafter"/>
</dbReference>
<dbReference type="EMBL" id="BAEN01000046">
    <property type="protein sequence ID" value="GAC15083.1"/>
    <property type="molecule type" value="Genomic_DNA"/>
</dbReference>
<evidence type="ECO:0000256" key="4">
    <source>
        <dbReference type="ARBA" id="ARBA00022989"/>
    </source>
</evidence>
<dbReference type="GO" id="GO:0017089">
    <property type="term" value="F:glycolipid transfer activity"/>
    <property type="evidence" value="ECO:0007669"/>
    <property type="project" value="TreeGrafter"/>
</dbReference>
<evidence type="ECO:0000313" key="8">
    <source>
        <dbReference type="EMBL" id="GAC15083.1"/>
    </source>
</evidence>